<comment type="caution">
    <text evidence="1">The sequence shown here is derived from an EMBL/GenBank/DDBJ whole genome shotgun (WGS) entry which is preliminary data.</text>
</comment>
<dbReference type="EMBL" id="JAAZWO010000013">
    <property type="protein sequence ID" value="MBC2398349.1"/>
    <property type="molecule type" value="Genomic_DNA"/>
</dbReference>
<dbReference type="RefSeq" id="WP_035149873.1">
    <property type="nucleotide sequence ID" value="NZ_JAAZWO010000013.1"/>
</dbReference>
<gene>
    <name evidence="1" type="ORF">HGG79_11285</name>
</gene>
<reference evidence="1 2" key="1">
    <citation type="submission" date="2020-04" db="EMBL/GenBank/DDBJ databases">
        <title>Genomic insights into acetone-butanol-ethanol (ABE) fermentation by sequencing solventogenic clostridia strains.</title>
        <authorList>
            <person name="Brown S."/>
        </authorList>
    </citation>
    <scope>NUCLEOTIDE SEQUENCE [LARGE SCALE GENOMIC DNA]</scope>
    <source>
        <strain evidence="1 2">DJ011</strain>
    </source>
</reference>
<dbReference type="Proteomes" id="UP000563151">
    <property type="component" value="Unassembled WGS sequence"/>
</dbReference>
<protein>
    <recommendedName>
        <fullName evidence="3">DUF1540 domain-containing protein</fullName>
    </recommendedName>
</protein>
<evidence type="ECO:0000313" key="2">
    <source>
        <dbReference type="Proteomes" id="UP000563151"/>
    </source>
</evidence>
<dbReference type="AlphaFoldDB" id="A0A923J131"/>
<accession>A0A923J131</accession>
<organism evidence="1 2">
    <name type="scientific">Clostridium tetanomorphum</name>
    <dbReference type="NCBI Taxonomy" id="1553"/>
    <lineage>
        <taxon>Bacteria</taxon>
        <taxon>Bacillati</taxon>
        <taxon>Bacillota</taxon>
        <taxon>Clostridia</taxon>
        <taxon>Eubacteriales</taxon>
        <taxon>Clostridiaceae</taxon>
        <taxon>Clostridium</taxon>
    </lineage>
</organism>
<keyword evidence="2" id="KW-1185">Reference proteome</keyword>
<evidence type="ECO:0008006" key="3">
    <source>
        <dbReference type="Google" id="ProtNLM"/>
    </source>
</evidence>
<name>A0A923J131_CLOTT</name>
<proteinExistence type="predicted"/>
<sequence>MQLNNSIACTVSECKYDHKQDDYCVLVKFKFENMILQQQLYSVIVIIVLKKINIIPLNPNK</sequence>
<evidence type="ECO:0000313" key="1">
    <source>
        <dbReference type="EMBL" id="MBC2398349.1"/>
    </source>
</evidence>